<protein>
    <submittedName>
        <fullName evidence="1">Nucleotide-diphospho-sugar transferase</fullName>
    </submittedName>
</protein>
<reference evidence="1 2" key="1">
    <citation type="journal article" date="2020" name="Microbiol. Res.">
        <title>Flavobacterium pokkalii sp. nov., a novel plant growth promoting native rhizobacteria isolated from pokkali rice grown in coastal saline affected agricultural regions of southern India, Kerala.</title>
        <authorList>
            <person name="Menon R.R."/>
            <person name="Kumari S."/>
            <person name="Viver T."/>
            <person name="Rameshkumar N."/>
        </authorList>
    </citation>
    <scope>NUCLEOTIDE SEQUENCE [LARGE SCALE GENOMIC DNA]</scope>
    <source>
        <strain evidence="1 2">L1I52</strain>
    </source>
</reference>
<gene>
    <name evidence="1" type="ORF">B6A10_15415</name>
</gene>
<dbReference type="Proteomes" id="UP000661715">
    <property type="component" value="Unassembled WGS sequence"/>
</dbReference>
<dbReference type="RefSeq" id="WP_188221570.1">
    <property type="nucleotide sequence ID" value="NZ_NASZ01000032.1"/>
</dbReference>
<comment type="caution">
    <text evidence="1">The sequence shown here is derived from an EMBL/GenBank/DDBJ whole genome shotgun (WGS) entry which is preliminary data.</text>
</comment>
<name>A0ABR7UWB3_9FLAO</name>
<evidence type="ECO:0000313" key="1">
    <source>
        <dbReference type="EMBL" id="MBD0726561.1"/>
    </source>
</evidence>
<dbReference type="Gene3D" id="3.90.550.10">
    <property type="entry name" value="Spore Coat Polysaccharide Biosynthesis Protein SpsA, Chain A"/>
    <property type="match status" value="1"/>
</dbReference>
<evidence type="ECO:0000313" key="2">
    <source>
        <dbReference type="Proteomes" id="UP000661715"/>
    </source>
</evidence>
<dbReference type="InterPro" id="IPR029044">
    <property type="entry name" value="Nucleotide-diphossugar_trans"/>
</dbReference>
<dbReference type="EMBL" id="NASZ01000032">
    <property type="protein sequence ID" value="MBD0726561.1"/>
    <property type="molecule type" value="Genomic_DNA"/>
</dbReference>
<dbReference type="SUPFAM" id="SSF53448">
    <property type="entry name" value="Nucleotide-diphospho-sugar transferases"/>
    <property type="match status" value="1"/>
</dbReference>
<keyword evidence="1" id="KW-0808">Transferase</keyword>
<dbReference type="GO" id="GO:0016740">
    <property type="term" value="F:transferase activity"/>
    <property type="evidence" value="ECO:0007669"/>
    <property type="project" value="UniProtKB-KW"/>
</dbReference>
<keyword evidence="2" id="KW-1185">Reference proteome</keyword>
<proteinExistence type="predicted"/>
<accession>A0ABR7UWB3</accession>
<organism evidence="1 2">
    <name type="scientific">Flavobacterium pokkalii</name>
    <dbReference type="NCBI Taxonomy" id="1940408"/>
    <lineage>
        <taxon>Bacteria</taxon>
        <taxon>Pseudomonadati</taxon>
        <taxon>Bacteroidota</taxon>
        <taxon>Flavobacteriia</taxon>
        <taxon>Flavobacteriales</taxon>
        <taxon>Flavobacteriaceae</taxon>
        <taxon>Flavobacterium</taxon>
    </lineage>
</organism>
<sequence>MFETPVLFLIFNRPDITKIVFEEIKKLKPKFLYVAADGARSNVFQDAEKCKETRDLVLNGIDWDCELKILFRDENLGCGRAVSEAITWFFDHVEQGIILEDDCLPHPSFFKYCEVLLEKYKHNETIFAINGSNLLGEKKFGEASYFFSNYAFVWGWASWRRAWKYYDYRLEKLENFKTEKLINRIDKRAIFKEYWIPTFERVRNNEIDTWDYQWTFSIWNNQGINIVPNVNLISNIGFGINATHTKESSAFEKLATQNIGKIDHPMEIKVDKLADRYIADFCYKIAKPKKGLKKTIIVWIKKILAFLNTLEV</sequence>